<reference evidence="1 2" key="1">
    <citation type="submission" date="2021-04" db="EMBL/GenBank/DDBJ databases">
        <authorList>
            <person name="Pira H."/>
            <person name="Risdian C."/>
            <person name="Wink J."/>
        </authorList>
    </citation>
    <scope>NUCLEOTIDE SEQUENCE [LARGE SCALE GENOMIC DNA]</scope>
    <source>
        <strain evidence="1 2">WH53</strain>
    </source>
</reference>
<dbReference type="Gene3D" id="1.50.10.100">
    <property type="entry name" value="Chondroitin AC/alginate lyase"/>
    <property type="match status" value="1"/>
</dbReference>
<accession>A0ABS5Z7M6</accession>
<comment type="caution">
    <text evidence="1">The sequence shown here is derived from an EMBL/GenBank/DDBJ whole genome shotgun (WGS) entry which is preliminary data.</text>
</comment>
<evidence type="ECO:0000313" key="1">
    <source>
        <dbReference type="EMBL" id="MBU2709933.1"/>
    </source>
</evidence>
<sequence length="821" mass="92878">MASEKKQRALQEKQPRKVVRISLIFTCLLTTFAVIADQLASHWPLEFSPKELNNEVDQRSLLAGNLVQGKTVTKLDGKLKPQHPRIFLPFLAGWDPATGIHPTLKTRLATFKQRKVSSVNPCVYQHVMARAACWVLKPTKKNGDLMVKRMFDFYLKSPAESGYYGNAWELAFAYDLAALYSGFSAKQRQEIQARLKRELKKYIRLLEGDDLSLWHGRASMAANAFLIAVILDSNTDDHKELLLQSQRHFLDVMAALELTEGWPEGYSYWINNRALVLALAAGAYLNGLNDTKEADRIKEIMRRTGHWHIYATRPDHRIEHVGDEGARVDLKDITRPYIDFVAQLTEDPFLAAYSQYLFQAYGGSSYHDSYRWAFRLFNAPKLLTRFIDSPSLMHVGQGLPRFDIFGKGAFNLGYIRSDWTNNATYISFRAGHNFTHHGHYDAGHFTLFKGEPLAVNSSSYTLFDKPNRLNYALRTVAKNSLLILRPGEHVQPNRLFKDNIAAGGQRLTMPTGSAVRNIKHWYQNLYQGEHWEGGVILQQDSQSDFDYVLMDLTAAYNNTHFDDNGKQGKVWRVTRELLYLRPQDRLLVHDFIHAVKADYRKKWLLHTLVKPEVSSVKVIKGNKNDGIMLSDDSQVLVKGKDAQLTVDRVFPVDAKTEVIGGLHYRFYVDTDGDGTTYDGKNQADGASGKPWFDQAQWRLGFVSSGQQQVDQFLVSLTPRLKLKQNDYPTLKPLLAVGQQARAVLSGDRAVVFVAHEMADVLAIKQASQAKQLMIVGLAMAQSVDIQVGSEKITVMANNAGVVTTKLPQSSEKILILFKKQK</sequence>
<dbReference type="Proteomes" id="UP000690515">
    <property type="component" value="Unassembled WGS sequence"/>
</dbReference>
<gene>
    <name evidence="1" type="ORF">KCG35_02560</name>
</gene>
<proteinExistence type="predicted"/>
<dbReference type="EMBL" id="JAGSOY010000003">
    <property type="protein sequence ID" value="MBU2709933.1"/>
    <property type="molecule type" value="Genomic_DNA"/>
</dbReference>
<dbReference type="Gene3D" id="2.70.98.70">
    <property type="match status" value="1"/>
</dbReference>
<evidence type="ECO:0000313" key="2">
    <source>
        <dbReference type="Proteomes" id="UP000690515"/>
    </source>
</evidence>
<name>A0ABS5Z7M6_9GAMM</name>
<organism evidence="1 2">
    <name type="scientific">Zooshikella harenae</name>
    <dbReference type="NCBI Taxonomy" id="2827238"/>
    <lineage>
        <taxon>Bacteria</taxon>
        <taxon>Pseudomonadati</taxon>
        <taxon>Pseudomonadota</taxon>
        <taxon>Gammaproteobacteria</taxon>
        <taxon>Oceanospirillales</taxon>
        <taxon>Zooshikellaceae</taxon>
        <taxon>Zooshikella</taxon>
    </lineage>
</organism>
<keyword evidence="2" id="KW-1185">Reference proteome</keyword>
<protein>
    <submittedName>
        <fullName evidence="1">Heparinase II/III family protein</fullName>
    </submittedName>
</protein>
<dbReference type="RefSeq" id="WP_215818096.1">
    <property type="nucleotide sequence ID" value="NZ_JAGSOY010000003.1"/>
</dbReference>
<dbReference type="SUPFAM" id="SSF48230">
    <property type="entry name" value="Chondroitin AC/alginate lyase"/>
    <property type="match status" value="1"/>
</dbReference>
<dbReference type="InterPro" id="IPR008929">
    <property type="entry name" value="Chondroitin_lyas"/>
</dbReference>